<reference evidence="2" key="1">
    <citation type="submission" date="2022-10" db="EMBL/GenBank/DDBJ databases">
        <title>Adaptive evolution leads to modifications in subtelomeric GC content in a zoonotic Cryptosporidium species.</title>
        <authorList>
            <person name="Li J."/>
            <person name="Feng Y."/>
            <person name="Xiao L."/>
        </authorList>
    </citation>
    <scope>NUCLEOTIDE SEQUENCE</scope>
    <source>
        <strain evidence="2">33844</strain>
    </source>
</reference>
<name>A0A9D5DID8_9CRYT</name>
<gene>
    <name evidence="2" type="ORF">OJ253_659</name>
</gene>
<comment type="caution">
    <text evidence="2">The sequence shown here is derived from an EMBL/GenBank/DDBJ whole genome shotgun (WGS) entry which is preliminary data.</text>
</comment>
<organism evidence="2">
    <name type="scientific">Cryptosporidium canis</name>
    <dbReference type="NCBI Taxonomy" id="195482"/>
    <lineage>
        <taxon>Eukaryota</taxon>
        <taxon>Sar</taxon>
        <taxon>Alveolata</taxon>
        <taxon>Apicomplexa</taxon>
        <taxon>Conoidasida</taxon>
        <taxon>Coccidia</taxon>
        <taxon>Eucoccidiorida</taxon>
        <taxon>Eimeriorina</taxon>
        <taxon>Cryptosporidiidae</taxon>
        <taxon>Cryptosporidium</taxon>
    </lineage>
</organism>
<accession>A0A9D5DID8</accession>
<feature type="region of interest" description="Disordered" evidence="1">
    <location>
        <begin position="23"/>
        <end position="46"/>
    </location>
</feature>
<dbReference type="AlphaFoldDB" id="A0A9D5DID8"/>
<dbReference type="OrthoDB" id="414243at2759"/>
<feature type="region of interest" description="Disordered" evidence="1">
    <location>
        <begin position="566"/>
        <end position="587"/>
    </location>
</feature>
<protein>
    <submittedName>
        <fullName evidence="2">Uncharacterized protein</fullName>
    </submittedName>
</protein>
<dbReference type="EMBL" id="JAPCXC010000008">
    <property type="protein sequence ID" value="KAJ1612054.1"/>
    <property type="molecule type" value="Genomic_DNA"/>
</dbReference>
<sequence>MMNSTLNSWTSGLANFLNIGRNQRENITGDPNAPNQVGDPHYFSGQSQAQAQAHGNRFVSYQNVPGVSPKDIYQRGNNFVNPMDYSQFSQSIPNFMTAAYTSISGMKQIVSITDIGNIVAHYYDLGKYVGLGGAIRFFMLCKQIKHSFINISLNDEDISVGVYSPLASQEAGFSFPLVIHNNKFHLFGTVPSLRYIAKKIGEYGIDAYRDYALDTFSEALFEWRSGLMLAILEKISESKMFQDTKEEATEADLNSSRITNFSKNIGRIIEDTKRTSGLHVPDDNYYRNYIKSRRGFFGSVESMLASFSASPFIPLRGEFISADSGPAEGRDHLKHLCNCPSFSELFLFSIIYDDSVLIKENSKFQSKDDISTEKLLEEFPRLHEMFKAIMAYPLITQWYKEMEQPPAAEEVGENTCSKATNTMPVADIRQTESSSLRSRTPKKASNMGSIFSTSSTAIPINNEPHTSNTVTYRLAPPKSQVIFPNNSNNHQRVEVPNVYNQTSSKSPRVSTNTLNAIRISSYDPSFRPSNPQPSVNLRIANFSQVNNLSGQLGGQGQHVSTARQFNNYSSDPRQNTHYPQFAPSTFR</sequence>
<dbReference type="Proteomes" id="UP001067231">
    <property type="component" value="Unassembled WGS sequence"/>
</dbReference>
<feature type="region of interest" description="Disordered" evidence="1">
    <location>
        <begin position="430"/>
        <end position="449"/>
    </location>
</feature>
<proteinExistence type="predicted"/>
<evidence type="ECO:0000256" key="1">
    <source>
        <dbReference type="SAM" id="MobiDB-lite"/>
    </source>
</evidence>
<evidence type="ECO:0000313" key="2">
    <source>
        <dbReference type="EMBL" id="KAJ1612054.1"/>
    </source>
</evidence>